<dbReference type="NCBIfam" id="NF047509">
    <property type="entry name" value="Rv3131_FMN_oxido"/>
    <property type="match status" value="1"/>
</dbReference>
<dbReference type="KEGG" id="mcee:MCEL_43090"/>
<evidence type="ECO:0000259" key="2">
    <source>
        <dbReference type="Pfam" id="PF00881"/>
    </source>
</evidence>
<feature type="region of interest" description="Disordered" evidence="1">
    <location>
        <begin position="307"/>
        <end position="328"/>
    </location>
</feature>
<dbReference type="AlphaFoldDB" id="A0A1X0BR77"/>
<dbReference type="PANTHER" id="PTHR23026:SF123">
    <property type="entry name" value="NAD(P)H NITROREDUCTASE RV3131-RELATED"/>
    <property type="match status" value="1"/>
</dbReference>
<dbReference type="InterPro" id="IPR050627">
    <property type="entry name" value="Nitroreductase/BluB"/>
</dbReference>
<dbReference type="Pfam" id="PF00881">
    <property type="entry name" value="Nitroreductase"/>
    <property type="match status" value="1"/>
</dbReference>
<dbReference type="EMBL" id="AP022591">
    <property type="protein sequence ID" value="BBY46014.1"/>
    <property type="molecule type" value="Genomic_DNA"/>
</dbReference>
<dbReference type="Proteomes" id="UP000466431">
    <property type="component" value="Chromosome"/>
</dbReference>
<organism evidence="3 4">
    <name type="scientific">Mycolicibacterium celeriflavum</name>
    <name type="common">Mycobacterium celeriflavum</name>
    <dbReference type="NCBI Taxonomy" id="1249101"/>
    <lineage>
        <taxon>Bacteria</taxon>
        <taxon>Bacillati</taxon>
        <taxon>Actinomycetota</taxon>
        <taxon>Actinomycetes</taxon>
        <taxon>Mycobacteriales</taxon>
        <taxon>Mycobacteriaceae</taxon>
        <taxon>Mycolicibacterium</taxon>
    </lineage>
</organism>
<dbReference type="SUPFAM" id="SSF55469">
    <property type="entry name" value="FMN-dependent nitroreductase-like"/>
    <property type="match status" value="2"/>
</dbReference>
<evidence type="ECO:0000313" key="4">
    <source>
        <dbReference type="Proteomes" id="UP000466431"/>
    </source>
</evidence>
<dbReference type="STRING" id="1249101.BST21_15990"/>
<evidence type="ECO:0000313" key="3">
    <source>
        <dbReference type="EMBL" id="BBY46014.1"/>
    </source>
</evidence>
<dbReference type="PANTHER" id="PTHR23026">
    <property type="entry name" value="NADPH NITROREDUCTASE"/>
    <property type="match status" value="1"/>
</dbReference>
<gene>
    <name evidence="3" type="ORF">MCEL_43090</name>
</gene>
<dbReference type="InterPro" id="IPR000415">
    <property type="entry name" value="Nitroreductase-like"/>
</dbReference>
<feature type="domain" description="Nitroreductase" evidence="2">
    <location>
        <begin position="232"/>
        <end position="304"/>
    </location>
</feature>
<name>A0A1X0BR77_MYCCF</name>
<reference evidence="3 4" key="1">
    <citation type="journal article" date="2019" name="Emerg. Microbes Infect.">
        <title>Comprehensive subspecies identification of 175 nontuberculous mycobacteria species based on 7547 genomic profiles.</title>
        <authorList>
            <person name="Matsumoto Y."/>
            <person name="Kinjo T."/>
            <person name="Motooka D."/>
            <person name="Nabeya D."/>
            <person name="Jung N."/>
            <person name="Uechi K."/>
            <person name="Horii T."/>
            <person name="Iida T."/>
            <person name="Fujita J."/>
            <person name="Nakamura S."/>
        </authorList>
    </citation>
    <scope>NUCLEOTIDE SEQUENCE [LARGE SCALE GENOMIC DNA]</scope>
    <source>
        <strain evidence="3 4">JCM 18439</strain>
    </source>
</reference>
<dbReference type="RefSeq" id="WP_083004416.1">
    <property type="nucleotide sequence ID" value="NZ_AP022591.1"/>
</dbReference>
<proteinExistence type="predicted"/>
<accession>A0A1X0BR77</accession>
<feature type="compositionally biased region" description="Basic and acidic residues" evidence="1">
    <location>
        <begin position="319"/>
        <end position="328"/>
    </location>
</feature>
<protein>
    <submittedName>
        <fullName evidence="3">NAD(P)H nitroreductase</fullName>
    </submittedName>
</protein>
<sequence length="328" mass="35867">MSSRPDTTTVHIDVIANAVDLACRAPSLHNSQPWRWVVGKTTVDLHADRSRVIRSADNSGREALIGCGAALDHFRVAMAAAGWNTTVEAFPDPDRIDHLASVRISSPGAVTPASRARADAILRRRTDRLPFRPPGESLNLVLPNASDESYFVDVLAGQTHAELAEAARLTESLRSADDLYHRELQWWTAPFRLSEGVPPSALVSESERRRVGVNRNFRPSGHLDRRSVTAHDQAEILVLSTPADTREDALTCGQALSRLLLDLTAAGMATCPMTHLTEVEVGRDAIRGLTGRNAVPQVLIRVGKAPTIEDTPAPTPRRSVREVMETRR</sequence>
<dbReference type="Gene3D" id="3.40.109.10">
    <property type="entry name" value="NADH Oxidase"/>
    <property type="match status" value="2"/>
</dbReference>
<keyword evidence="4" id="KW-1185">Reference proteome</keyword>
<dbReference type="GO" id="GO:0016491">
    <property type="term" value="F:oxidoreductase activity"/>
    <property type="evidence" value="ECO:0007669"/>
    <property type="project" value="InterPro"/>
</dbReference>
<dbReference type="OrthoDB" id="8156917at2"/>
<evidence type="ECO:0000256" key="1">
    <source>
        <dbReference type="SAM" id="MobiDB-lite"/>
    </source>
</evidence>
<dbReference type="InterPro" id="IPR029479">
    <property type="entry name" value="Nitroreductase"/>
</dbReference>